<dbReference type="EMBL" id="BK015962">
    <property type="protein sequence ID" value="DAF87424.1"/>
    <property type="molecule type" value="Genomic_DNA"/>
</dbReference>
<protein>
    <submittedName>
        <fullName evidence="2">Resuscitation-promoting factor</fullName>
    </submittedName>
</protein>
<reference evidence="2" key="1">
    <citation type="journal article" date="2021" name="Proc. Natl. Acad. Sci. U.S.A.">
        <title>A Catalog of Tens of Thousands of Viruses from Human Metagenomes Reveals Hidden Associations with Chronic Diseases.</title>
        <authorList>
            <person name="Tisza M.J."/>
            <person name="Buck C.B."/>
        </authorList>
    </citation>
    <scope>NUCLEOTIDE SEQUENCE</scope>
    <source>
        <strain evidence="2">CtnPP24</strain>
    </source>
</reference>
<accession>A0A8S5TYY7</accession>
<evidence type="ECO:0000256" key="1">
    <source>
        <dbReference type="SAM" id="Coils"/>
    </source>
</evidence>
<organism evidence="2">
    <name type="scientific">Siphoviridae sp. ctnPP24</name>
    <dbReference type="NCBI Taxonomy" id="2825662"/>
    <lineage>
        <taxon>Viruses</taxon>
        <taxon>Duplodnaviria</taxon>
        <taxon>Heunggongvirae</taxon>
        <taxon>Uroviricota</taxon>
        <taxon>Caudoviricetes</taxon>
    </lineage>
</organism>
<evidence type="ECO:0000313" key="2">
    <source>
        <dbReference type="EMBL" id="DAF87424.1"/>
    </source>
</evidence>
<keyword evidence="1" id="KW-0175">Coiled coil</keyword>
<proteinExistence type="predicted"/>
<name>A0A8S5TYY7_9CAUD</name>
<sequence length="280" mass="31978">MVIIFCPYFLYIFKQSSCRIGIERGIIRMKFIKNKTKALAMCLSVVALAGVTNAFCVNEANAIVVNDEITNAVVRITTLDAMIPYKEDGYDNAQTWLVDKCNMKNSQHEDVVYIIQNYGDYLEQDDILEIQDIMEKQSICDTITELKQYKARLDGWKQYGADKKQKALQEKKEAEERAAQEVAAQASYQNQQYSSYSAPSYSYADYSWNGSARDFIVSKESGGSYSATNGRYYGAYQLDISYLNGDLSQENQDRVAEQYVSNRYGSWENAAAHWQAHGWY</sequence>
<feature type="coiled-coil region" evidence="1">
    <location>
        <begin position="161"/>
        <end position="191"/>
    </location>
</feature>